<dbReference type="AlphaFoldDB" id="A0A4P9W9S3"/>
<name>A0A4P9W9S3_9FUNG</name>
<evidence type="ECO:0000313" key="2">
    <source>
        <dbReference type="Proteomes" id="UP000269721"/>
    </source>
</evidence>
<evidence type="ECO:0000313" key="1">
    <source>
        <dbReference type="EMBL" id="RKO89309.1"/>
    </source>
</evidence>
<gene>
    <name evidence="1" type="ORF">BDK51DRAFT_40331</name>
</gene>
<sequence length="239" mass="26877">MSSHRQNLALLQDRIFDHTCLYNEGVSCSASDRLDSVARQAVAWEYFETHGDEFRSPRAVGAFNGTYIVIAQRPAIHGKVFFGRQKLKCPRFPLKHSGYLLSDSAYALNQTHMLTLNMMPATADLQSVAYDLYHAQDRSTVSKGGFPQDVGLDGRVCDSALIKTAASDIDLDWEEAVMEMRLRKKLLTDQGAASYLRNEDDEPVATQVTLYSSLCQENIPEKVQDHRDWTPPQSEVESE</sequence>
<protein>
    <submittedName>
        <fullName evidence="1">Uncharacterized protein</fullName>
    </submittedName>
</protein>
<dbReference type="Proteomes" id="UP000269721">
    <property type="component" value="Unassembled WGS sequence"/>
</dbReference>
<proteinExistence type="predicted"/>
<keyword evidence="2" id="KW-1185">Reference proteome</keyword>
<dbReference type="EMBL" id="KZ996169">
    <property type="protein sequence ID" value="RKO89309.1"/>
    <property type="molecule type" value="Genomic_DNA"/>
</dbReference>
<reference evidence="2" key="1">
    <citation type="journal article" date="2018" name="Nat. Microbiol.">
        <title>Leveraging single-cell genomics to expand the fungal tree of life.</title>
        <authorList>
            <person name="Ahrendt S.R."/>
            <person name="Quandt C.A."/>
            <person name="Ciobanu D."/>
            <person name="Clum A."/>
            <person name="Salamov A."/>
            <person name="Andreopoulos B."/>
            <person name="Cheng J.F."/>
            <person name="Woyke T."/>
            <person name="Pelin A."/>
            <person name="Henrissat B."/>
            <person name="Reynolds N.K."/>
            <person name="Benny G.L."/>
            <person name="Smith M.E."/>
            <person name="James T.Y."/>
            <person name="Grigoriev I.V."/>
        </authorList>
    </citation>
    <scope>NUCLEOTIDE SEQUENCE [LARGE SCALE GENOMIC DNA]</scope>
</reference>
<accession>A0A4P9W9S3</accession>
<organism evidence="1 2">
    <name type="scientific">Blyttiomyces helicus</name>
    <dbReference type="NCBI Taxonomy" id="388810"/>
    <lineage>
        <taxon>Eukaryota</taxon>
        <taxon>Fungi</taxon>
        <taxon>Fungi incertae sedis</taxon>
        <taxon>Chytridiomycota</taxon>
        <taxon>Chytridiomycota incertae sedis</taxon>
        <taxon>Chytridiomycetes</taxon>
        <taxon>Chytridiomycetes incertae sedis</taxon>
        <taxon>Blyttiomyces</taxon>
    </lineage>
</organism>